<evidence type="ECO:0000256" key="1">
    <source>
        <dbReference type="SAM" id="MobiDB-lite"/>
    </source>
</evidence>
<keyword evidence="2" id="KW-1133">Transmembrane helix</keyword>
<dbReference type="HOGENOM" id="CLU_1011841_0_0_1"/>
<keyword evidence="4" id="KW-1185">Reference proteome</keyword>
<dbReference type="AlphaFoldDB" id="D4AM28"/>
<comment type="caution">
    <text evidence="3">The sequence shown here is derived from an EMBL/GenBank/DDBJ whole genome shotgun (WGS) entry which is preliminary data.</text>
</comment>
<proteinExistence type="predicted"/>
<evidence type="ECO:0000313" key="4">
    <source>
        <dbReference type="Proteomes" id="UP000008866"/>
    </source>
</evidence>
<dbReference type="EMBL" id="ABSU01000002">
    <property type="protein sequence ID" value="EFE35784.1"/>
    <property type="molecule type" value="Genomic_DNA"/>
</dbReference>
<keyword evidence="2" id="KW-0812">Transmembrane</keyword>
<feature type="region of interest" description="Disordered" evidence="1">
    <location>
        <begin position="25"/>
        <end position="50"/>
    </location>
</feature>
<dbReference type="GeneID" id="9521909"/>
<keyword evidence="2" id="KW-0472">Membrane</keyword>
<reference evidence="4" key="1">
    <citation type="journal article" date="2011" name="Genome Biol.">
        <title>Comparative and functional genomics provide insights into the pathogenicity of dermatophytic fungi.</title>
        <authorList>
            <person name="Burmester A."/>
            <person name="Shelest E."/>
            <person name="Gloeckner G."/>
            <person name="Heddergott C."/>
            <person name="Schindler S."/>
            <person name="Staib P."/>
            <person name="Heidel A."/>
            <person name="Felder M."/>
            <person name="Petzold A."/>
            <person name="Szafranski K."/>
            <person name="Feuermann M."/>
            <person name="Pedruzzi I."/>
            <person name="Priebe S."/>
            <person name="Groth M."/>
            <person name="Winkler R."/>
            <person name="Li W."/>
            <person name="Kniemeyer O."/>
            <person name="Schroeckh V."/>
            <person name="Hertweck C."/>
            <person name="Hube B."/>
            <person name="White T.C."/>
            <person name="Platzer M."/>
            <person name="Guthke R."/>
            <person name="Heitman J."/>
            <person name="Woestemeyer J."/>
            <person name="Zipfel P.F."/>
            <person name="Monod M."/>
            <person name="Brakhage A.A."/>
        </authorList>
    </citation>
    <scope>NUCLEOTIDE SEQUENCE [LARGE SCALE GENOMIC DNA]</scope>
    <source>
        <strain evidence="4">ATCC MYA-4681 / CBS 112371</strain>
    </source>
</reference>
<organism evidence="3 4">
    <name type="scientific">Arthroderma benhamiae (strain ATCC MYA-4681 / CBS 112371)</name>
    <name type="common">Trichophyton mentagrophytes</name>
    <dbReference type="NCBI Taxonomy" id="663331"/>
    <lineage>
        <taxon>Eukaryota</taxon>
        <taxon>Fungi</taxon>
        <taxon>Dikarya</taxon>
        <taxon>Ascomycota</taxon>
        <taxon>Pezizomycotina</taxon>
        <taxon>Eurotiomycetes</taxon>
        <taxon>Eurotiomycetidae</taxon>
        <taxon>Onygenales</taxon>
        <taxon>Arthrodermataceae</taxon>
        <taxon>Trichophyton</taxon>
    </lineage>
</organism>
<protein>
    <submittedName>
        <fullName evidence="3">Uncharacterized protein</fullName>
    </submittedName>
</protein>
<dbReference type="KEGG" id="abe:ARB_04718"/>
<accession>D4AM28</accession>
<feature type="transmembrane region" description="Helical" evidence="2">
    <location>
        <begin position="62"/>
        <end position="86"/>
    </location>
</feature>
<dbReference type="Proteomes" id="UP000008866">
    <property type="component" value="Unassembled WGS sequence"/>
</dbReference>
<dbReference type="RefSeq" id="XP_003016429.1">
    <property type="nucleotide sequence ID" value="XM_003016383.1"/>
</dbReference>
<gene>
    <name evidence="3" type="ORF">ARB_04718</name>
</gene>
<feature type="transmembrane region" description="Helical" evidence="2">
    <location>
        <begin position="224"/>
        <end position="243"/>
    </location>
</feature>
<evidence type="ECO:0000256" key="2">
    <source>
        <dbReference type="SAM" id="Phobius"/>
    </source>
</evidence>
<name>D4AM28_ARTBC</name>
<sequence length="275" mass="30310">MAIAVNALLEEGRCKETVKKGEIRGSKEAGKAAGRGGGGRKSDRSVKSWTDGCTRRGRLSSVVVFVLFCCSPAAAAAAAAAIISAAKTNEKGETRRVEVLVVFVGRKKDVEVFFFCPLFDLDFFSSSSPAGQTSHPERLWSTVCFLFSSPVESTAVFFAGYSPDCTAGFITASGGGLLETTDGHAYARERERERETAETEKTDREGVFLSSSYDRRYERQRKSFYLHIRIHMVLICCVLAVTSDVELALGLGYRLRIRESRDREDRIATQQKRTS</sequence>
<evidence type="ECO:0000313" key="3">
    <source>
        <dbReference type="EMBL" id="EFE35784.1"/>
    </source>
</evidence>